<sequence>MTDGSTEYYKFTDGTYTASTTGTAAQIYRLHGAALGRVPDTGGLTNWTSALDAGALTLKQAVTGFTSSAEFLGRYGTPDDRTFVTLLYKNVLGRTPDAGGLTNWTNALAAGMSRSDVVLGFSESAEDIAKTKSTLEQGLWLRDDQAAQVARLYHATLNRLPDAGGLENWTAAAKAGMTLLQMSDGFTGSVEFQQRYGSLDNPKFVTLLYNNVLGRGPDTVGFANWTNALNAGTTRASVVVGFSESTEHVNARASYIDNGIQLFGSSAAAALPDTDDVNTASTAFVDQVTQSRLLEPTVFSASSLTGEPLLSQPDRFGMLAAVA</sequence>
<protein>
    <recommendedName>
        <fullName evidence="1">DUF4214 domain-containing protein</fullName>
    </recommendedName>
</protein>
<proteinExistence type="predicted"/>
<organism evidence="2 3">
    <name type="scientific">Skermanella stibiiresistens SB22</name>
    <dbReference type="NCBI Taxonomy" id="1385369"/>
    <lineage>
        <taxon>Bacteria</taxon>
        <taxon>Pseudomonadati</taxon>
        <taxon>Pseudomonadota</taxon>
        <taxon>Alphaproteobacteria</taxon>
        <taxon>Rhodospirillales</taxon>
        <taxon>Azospirillaceae</taxon>
        <taxon>Skermanella</taxon>
    </lineage>
</organism>
<name>W9H7Y4_9PROT</name>
<feature type="domain" description="DUF4214" evidence="1">
    <location>
        <begin position="185"/>
        <end position="250"/>
    </location>
</feature>
<evidence type="ECO:0000313" key="2">
    <source>
        <dbReference type="EMBL" id="EWY42365.1"/>
    </source>
</evidence>
<evidence type="ECO:0000313" key="3">
    <source>
        <dbReference type="Proteomes" id="UP000019486"/>
    </source>
</evidence>
<dbReference type="Proteomes" id="UP000019486">
    <property type="component" value="Unassembled WGS sequence"/>
</dbReference>
<gene>
    <name evidence="2" type="ORF">N825_20535</name>
</gene>
<dbReference type="PATRIC" id="fig|1385369.3.peg.1028"/>
<dbReference type="AlphaFoldDB" id="W9H7Y4"/>
<accession>W9H7Y4</accession>
<keyword evidence="3" id="KW-1185">Reference proteome</keyword>
<dbReference type="Pfam" id="PF13946">
    <property type="entry name" value="DUF4214"/>
    <property type="match status" value="2"/>
</dbReference>
<feature type="domain" description="DUF4214" evidence="1">
    <location>
        <begin position="65"/>
        <end position="130"/>
    </location>
</feature>
<dbReference type="EMBL" id="AVFL01000002">
    <property type="protein sequence ID" value="EWY42365.1"/>
    <property type="molecule type" value="Genomic_DNA"/>
</dbReference>
<dbReference type="InterPro" id="IPR025282">
    <property type="entry name" value="DUF4214"/>
</dbReference>
<comment type="caution">
    <text evidence="2">The sequence shown here is derived from an EMBL/GenBank/DDBJ whole genome shotgun (WGS) entry which is preliminary data.</text>
</comment>
<dbReference type="Gene3D" id="1.10.3130.20">
    <property type="entry name" value="Phycobilisome linker domain"/>
    <property type="match status" value="2"/>
</dbReference>
<dbReference type="STRING" id="1385369.N825_20535"/>
<evidence type="ECO:0000259" key="1">
    <source>
        <dbReference type="Pfam" id="PF13946"/>
    </source>
</evidence>
<reference evidence="2 3" key="1">
    <citation type="submission" date="2013-08" db="EMBL/GenBank/DDBJ databases">
        <title>The genome sequence of Skermanella stibiiresistens.</title>
        <authorList>
            <person name="Zhu W."/>
            <person name="Wang G."/>
        </authorList>
    </citation>
    <scope>NUCLEOTIDE SEQUENCE [LARGE SCALE GENOMIC DNA]</scope>
    <source>
        <strain evidence="2 3">SB22</strain>
    </source>
</reference>
<dbReference type="InterPro" id="IPR038255">
    <property type="entry name" value="PBS_linker_sf"/>
</dbReference>